<gene>
    <name evidence="1" type="ORF">B296_00042608</name>
</gene>
<protein>
    <submittedName>
        <fullName evidence="1">Uncharacterized protein</fullName>
    </submittedName>
</protein>
<dbReference type="AlphaFoldDB" id="A0A426ZHU7"/>
<proteinExistence type="predicted"/>
<name>A0A426ZHU7_ENSVE</name>
<dbReference type="Proteomes" id="UP000287651">
    <property type="component" value="Unassembled WGS sequence"/>
</dbReference>
<comment type="caution">
    <text evidence="1">The sequence shown here is derived from an EMBL/GenBank/DDBJ whole genome shotgun (WGS) entry which is preliminary data.</text>
</comment>
<accession>A0A426ZHU7</accession>
<reference evidence="1 2" key="1">
    <citation type="journal article" date="2014" name="Agronomy (Basel)">
        <title>A Draft Genome Sequence for Ensete ventricosum, the Drought-Tolerant Tree Against Hunger.</title>
        <authorList>
            <person name="Harrison J."/>
            <person name="Moore K.A."/>
            <person name="Paszkiewicz K."/>
            <person name="Jones T."/>
            <person name="Grant M."/>
            <person name="Ambacheew D."/>
            <person name="Muzemil S."/>
            <person name="Studholme D.J."/>
        </authorList>
    </citation>
    <scope>NUCLEOTIDE SEQUENCE [LARGE SCALE GENOMIC DNA]</scope>
</reference>
<evidence type="ECO:0000313" key="1">
    <source>
        <dbReference type="EMBL" id="RRT63557.1"/>
    </source>
</evidence>
<dbReference type="EMBL" id="AMZH03006551">
    <property type="protein sequence ID" value="RRT63557.1"/>
    <property type="molecule type" value="Genomic_DNA"/>
</dbReference>
<sequence>MEENGHASTYQREARSANWKAVLFVTPGELPHSSTGLCVIYKKKNIEQFSQNINRSYESETTCGPTSGPIVSPIARELFRRQCANGCVANFCCGFSAEGVSARMGRRGGGGKTGEWGSRRWAVGAGASRWLLLIPVHLTH</sequence>
<organism evidence="1 2">
    <name type="scientific">Ensete ventricosum</name>
    <name type="common">Abyssinian banana</name>
    <name type="synonym">Musa ensete</name>
    <dbReference type="NCBI Taxonomy" id="4639"/>
    <lineage>
        <taxon>Eukaryota</taxon>
        <taxon>Viridiplantae</taxon>
        <taxon>Streptophyta</taxon>
        <taxon>Embryophyta</taxon>
        <taxon>Tracheophyta</taxon>
        <taxon>Spermatophyta</taxon>
        <taxon>Magnoliopsida</taxon>
        <taxon>Liliopsida</taxon>
        <taxon>Zingiberales</taxon>
        <taxon>Musaceae</taxon>
        <taxon>Ensete</taxon>
    </lineage>
</organism>
<evidence type="ECO:0000313" key="2">
    <source>
        <dbReference type="Proteomes" id="UP000287651"/>
    </source>
</evidence>